<accession>A0A7W3XUS3</accession>
<dbReference type="AlphaFoldDB" id="A0A7W3XUS3"/>
<dbReference type="EMBL" id="VKHS01000002">
    <property type="protein sequence ID" value="MBB0227994.1"/>
    <property type="molecule type" value="Genomic_DNA"/>
</dbReference>
<proteinExistence type="predicted"/>
<dbReference type="SUPFAM" id="SSF53474">
    <property type="entry name" value="alpha/beta-Hydrolases"/>
    <property type="match status" value="1"/>
</dbReference>
<evidence type="ECO:0000313" key="1">
    <source>
        <dbReference type="EMBL" id="MBB0227994.1"/>
    </source>
</evidence>
<comment type="caution">
    <text evidence="1">The sequence shown here is derived from an EMBL/GenBank/DDBJ whole genome shotgun (WGS) entry which is preliminary data.</text>
</comment>
<name>A0A7W3XUS3_9ACTN</name>
<evidence type="ECO:0000313" key="2">
    <source>
        <dbReference type="Proteomes" id="UP000530234"/>
    </source>
</evidence>
<organism evidence="1 2">
    <name type="scientific">Streptomyces calidiresistens</name>
    <dbReference type="NCBI Taxonomy" id="1485586"/>
    <lineage>
        <taxon>Bacteria</taxon>
        <taxon>Bacillati</taxon>
        <taxon>Actinomycetota</taxon>
        <taxon>Actinomycetes</taxon>
        <taxon>Kitasatosporales</taxon>
        <taxon>Streptomycetaceae</taxon>
        <taxon>Streptomyces</taxon>
    </lineage>
</organism>
<gene>
    <name evidence="1" type="ORF">FOE67_00305</name>
</gene>
<reference evidence="2" key="1">
    <citation type="submission" date="2019-10" db="EMBL/GenBank/DDBJ databases">
        <title>Streptomyces sp. nov., a novel actinobacterium isolated from alkaline environment.</title>
        <authorList>
            <person name="Golinska P."/>
        </authorList>
    </citation>
    <scope>NUCLEOTIDE SEQUENCE [LARGE SCALE GENOMIC DNA]</scope>
    <source>
        <strain evidence="2">DSM 42108</strain>
    </source>
</reference>
<dbReference type="Gene3D" id="3.40.50.1820">
    <property type="entry name" value="alpha/beta hydrolase"/>
    <property type="match status" value="1"/>
</dbReference>
<dbReference type="Proteomes" id="UP000530234">
    <property type="component" value="Unassembled WGS sequence"/>
</dbReference>
<protein>
    <submittedName>
        <fullName evidence="1">Uncharacterized protein</fullName>
    </submittedName>
</protein>
<keyword evidence="2" id="KW-1185">Reference proteome</keyword>
<dbReference type="InterPro" id="IPR029058">
    <property type="entry name" value="AB_hydrolase_fold"/>
</dbReference>
<dbReference type="RefSeq" id="WP_182659703.1">
    <property type="nucleotide sequence ID" value="NZ_VKHS01000002.1"/>
</dbReference>
<sequence>MTTRLLGLDYPGRRVGARITDLDLSPFGIELTELMRDSLPVRFTARDYALDLLSRSPLASDGVHAILAYCAAAPIAQEMAQLLVERGVGPVPLVLFDADPCGADALWQGCSACVAEADGQASIAPLSTSMLSDLLDDPRALVDVLEKDLSDRVLKSLAADDLSEEELVFCHEQIVRSMLDYLIYLVSAYHSARPAWGGSVLHIASEGHPYCEPWQGASQTQLIRVKCDRADLLRHPDTVEAVSAFVKSH</sequence>